<gene>
    <name evidence="2" type="ORF">ACIA8P_02135</name>
</gene>
<feature type="compositionally biased region" description="Low complexity" evidence="1">
    <location>
        <begin position="188"/>
        <end position="200"/>
    </location>
</feature>
<sequence>MTALPHPWGRGLYIPNTKIADQWDRADPITHTRMVLQAIEDTKVVFARTVRLLKHWNCTHSKPMCSWNIKALCLARLDEPMPLINALQSFFTYAADETDKGQTPDPAGVVGPIPLNMPRRDVHQRLRTAKEYIDVAIEHEKAGCPLSAQHALHQVLPELVPDADGTQEEAGALPRPSSRAVRPHRDWGSPPGSSRRPGPGETDTMPLWYGIQSSWWAPLERDARRHFGDALQHTYDRGSLTYKLTGLDVIGEPDSIDVRIRFHADPPYPTYGQRPEDFPRVHAKPGVPSKHRYRFDGALCLWYPLDPDDRRWTSSKGLLDLIEIVRTHLFLEHNWRLTGDEQAGQWLVEDAPHSIPRSGAWRSSRRHKQRTAAGPGPRPPH</sequence>
<feature type="region of interest" description="Disordered" evidence="1">
    <location>
        <begin position="165"/>
        <end position="204"/>
    </location>
</feature>
<comment type="caution">
    <text evidence="2">The sequence shown here is derived from an EMBL/GenBank/DDBJ whole genome shotgun (WGS) entry which is preliminary data.</text>
</comment>
<dbReference type="RefSeq" id="WP_398654481.1">
    <property type="nucleotide sequence ID" value="NZ_JBITDC010000001.1"/>
</dbReference>
<reference evidence="2 3" key="1">
    <citation type="submission" date="2024-10" db="EMBL/GenBank/DDBJ databases">
        <title>The Natural Products Discovery Center: Release of the First 8490 Sequenced Strains for Exploring Actinobacteria Biosynthetic Diversity.</title>
        <authorList>
            <person name="Kalkreuter E."/>
            <person name="Kautsar S.A."/>
            <person name="Yang D."/>
            <person name="Bader C.D."/>
            <person name="Teijaro C.N."/>
            <person name="Fluegel L."/>
            <person name="Davis C.M."/>
            <person name="Simpson J.R."/>
            <person name="Lauterbach L."/>
            <person name="Steele A.D."/>
            <person name="Gui C."/>
            <person name="Meng S."/>
            <person name="Li G."/>
            <person name="Viehrig K."/>
            <person name="Ye F."/>
            <person name="Su P."/>
            <person name="Kiefer A.F."/>
            <person name="Nichols A."/>
            <person name="Cepeda A.J."/>
            <person name="Yan W."/>
            <person name="Fan B."/>
            <person name="Jiang Y."/>
            <person name="Adhikari A."/>
            <person name="Zheng C.-J."/>
            <person name="Schuster L."/>
            <person name="Cowan T.M."/>
            <person name="Smanski M.J."/>
            <person name="Chevrette M.G."/>
            <person name="De Carvalho L.P.S."/>
            <person name="Shen B."/>
        </authorList>
    </citation>
    <scope>NUCLEOTIDE SEQUENCE [LARGE SCALE GENOMIC DNA]</scope>
    <source>
        <strain evidence="2 3">NPDC051599</strain>
    </source>
</reference>
<proteinExistence type="predicted"/>
<keyword evidence="3" id="KW-1185">Reference proteome</keyword>
<dbReference type="Proteomes" id="UP001612415">
    <property type="component" value="Unassembled WGS sequence"/>
</dbReference>
<name>A0ABW7XVI2_STRCE</name>
<dbReference type="EMBL" id="JBITDC010000001">
    <property type="protein sequence ID" value="MFI5673458.1"/>
    <property type="molecule type" value="Genomic_DNA"/>
</dbReference>
<accession>A0ABW7XVI2</accession>
<evidence type="ECO:0000256" key="1">
    <source>
        <dbReference type="SAM" id="MobiDB-lite"/>
    </source>
</evidence>
<protein>
    <submittedName>
        <fullName evidence="2">Uncharacterized protein</fullName>
    </submittedName>
</protein>
<feature type="region of interest" description="Disordered" evidence="1">
    <location>
        <begin position="356"/>
        <end position="381"/>
    </location>
</feature>
<organism evidence="2 3">
    <name type="scientific">Streptomyces cellulosae</name>
    <dbReference type="NCBI Taxonomy" id="1968"/>
    <lineage>
        <taxon>Bacteria</taxon>
        <taxon>Bacillati</taxon>
        <taxon>Actinomycetota</taxon>
        <taxon>Actinomycetes</taxon>
        <taxon>Kitasatosporales</taxon>
        <taxon>Streptomycetaceae</taxon>
        <taxon>Streptomyces</taxon>
    </lineage>
</organism>
<evidence type="ECO:0000313" key="3">
    <source>
        <dbReference type="Proteomes" id="UP001612415"/>
    </source>
</evidence>
<evidence type="ECO:0000313" key="2">
    <source>
        <dbReference type="EMBL" id="MFI5673458.1"/>
    </source>
</evidence>